<sequence>MEDGGTKNGEPSGSCRNGHELVLSDTSAGASDHEKPHMKWSTLWLHTSIMCGREFLYAVEIVLVTPIILQLGMPEKYYSFMWCFSPIIGILVGPILGSQSDRCMSRFGRRRPFIVGLVIGAIIGLTLLIFSKDIAAALSAPDKENQRLWGTIIGVLGAQTMDFCLDQTETPLRAYTLDVCSAQDQPKAFVLQTVFIGVGGALGFIIDGIDWENTFPSGSVASQIKVVYIFAVVIYITTTICNLISIKETPWVKVKTATPTASNSAKFIASHLPPVRKSKSAQNNVQTESECSINNTNPEKCDNFTPKIVVSSCPNTGEHVLQEHLPYNQRPLSLLSRISMSKGLYISTSCPGGLNKRTQSNSESTSSLVTKDSAYGEDSAMATSSNDSLKTDDISTSFPSLLTKENRTSDVGGSLLNLLRNKQFSIKNSIADPTQNNDFILNKNIDTDLNSNKTWTLNGNHTENMKEEKLNDKESSTRAEEKVCATNDQVETLLPNKNSTKHNCKSIKDHSSKELKQERPVTLRQLWLSILTMPSELRWLCAVQFFGFVGMETFLLWYTDLMGRIVYHGDPKALSNSTELADYNTGVKMGCWGLTIYAVAMIIFPVVLERFHLLTKISMRFLYSSVFLLGTVVMIIMFFFTNKWVMLILNSCIGVTFATMLTLPYVLVGKYHQNKMYVLTSPGNTSRGFGLDCAILACQMYAGNIASAAISSPIIDRFETCKAMLLTTGACFLLAFLFAFFLVTYPDKNRTCCGTSKKRTMDDDTVAV</sequence>
<comment type="caution">
    <text evidence="7">The sequence shown here is derived from an EMBL/GenBank/DDBJ whole genome shotgun (WGS) entry which is preliminary data.</text>
</comment>
<comment type="subcellular location">
    <subcellularLocation>
        <location evidence="1">Membrane</location>
        <topology evidence="1">Multi-pass membrane protein</topology>
    </subcellularLocation>
</comment>
<evidence type="ECO:0000256" key="3">
    <source>
        <dbReference type="ARBA" id="ARBA00022692"/>
    </source>
</evidence>
<dbReference type="PANTHER" id="PTHR19432">
    <property type="entry name" value="SUGAR TRANSPORTER"/>
    <property type="match status" value="1"/>
</dbReference>
<feature type="transmembrane region" description="Helical" evidence="6">
    <location>
        <begin position="587"/>
        <end position="608"/>
    </location>
</feature>
<evidence type="ECO:0008006" key="9">
    <source>
        <dbReference type="Google" id="ProtNLM"/>
    </source>
</evidence>
<proteinExistence type="predicted"/>
<gene>
    <name evidence="7" type="ORF">CVLEPA_LOCUS25669</name>
</gene>
<feature type="transmembrane region" description="Helical" evidence="6">
    <location>
        <begin position="689"/>
        <end position="711"/>
    </location>
</feature>
<keyword evidence="5 6" id="KW-0472">Membrane</keyword>
<organism evidence="7 8">
    <name type="scientific">Clavelina lepadiformis</name>
    <name type="common">Light-bulb sea squirt</name>
    <name type="synonym">Ascidia lepadiformis</name>
    <dbReference type="NCBI Taxonomy" id="159417"/>
    <lineage>
        <taxon>Eukaryota</taxon>
        <taxon>Metazoa</taxon>
        <taxon>Chordata</taxon>
        <taxon>Tunicata</taxon>
        <taxon>Ascidiacea</taxon>
        <taxon>Aplousobranchia</taxon>
        <taxon>Clavelinidae</taxon>
        <taxon>Clavelina</taxon>
    </lineage>
</organism>
<keyword evidence="8" id="KW-1185">Reference proteome</keyword>
<feature type="transmembrane region" description="Helical" evidence="6">
    <location>
        <begin position="646"/>
        <end position="668"/>
    </location>
</feature>
<reference evidence="7 8" key="1">
    <citation type="submission" date="2024-02" db="EMBL/GenBank/DDBJ databases">
        <authorList>
            <person name="Daric V."/>
            <person name="Darras S."/>
        </authorList>
    </citation>
    <scope>NUCLEOTIDE SEQUENCE [LARGE SCALE GENOMIC DNA]</scope>
</reference>
<name>A0ABP0GLY9_CLALP</name>
<feature type="transmembrane region" description="Helical" evidence="6">
    <location>
        <begin position="113"/>
        <end position="135"/>
    </location>
</feature>
<dbReference type="SUPFAM" id="SSF103473">
    <property type="entry name" value="MFS general substrate transporter"/>
    <property type="match status" value="2"/>
</dbReference>
<protein>
    <recommendedName>
        <fullName evidence="9">Solute carrier family 45 member 3</fullName>
    </recommendedName>
</protein>
<feature type="transmembrane region" description="Helical" evidence="6">
    <location>
        <begin position="620"/>
        <end position="640"/>
    </location>
</feature>
<evidence type="ECO:0000313" key="8">
    <source>
        <dbReference type="Proteomes" id="UP001642483"/>
    </source>
</evidence>
<accession>A0ABP0GLY9</accession>
<evidence type="ECO:0000256" key="6">
    <source>
        <dbReference type="SAM" id="Phobius"/>
    </source>
</evidence>
<evidence type="ECO:0000256" key="1">
    <source>
        <dbReference type="ARBA" id="ARBA00004141"/>
    </source>
</evidence>
<keyword evidence="3 6" id="KW-0812">Transmembrane</keyword>
<dbReference type="PANTHER" id="PTHR19432:SF35">
    <property type="entry name" value="SOLUTE CARRIER FAMILY 45 MEMBER 3 ISOFORM X1"/>
    <property type="match status" value="1"/>
</dbReference>
<dbReference type="EMBL" id="CAWYQH010000130">
    <property type="protein sequence ID" value="CAK8692398.1"/>
    <property type="molecule type" value="Genomic_DNA"/>
</dbReference>
<dbReference type="Proteomes" id="UP001642483">
    <property type="component" value="Unassembled WGS sequence"/>
</dbReference>
<evidence type="ECO:0000313" key="7">
    <source>
        <dbReference type="EMBL" id="CAK8692398.1"/>
    </source>
</evidence>
<feature type="transmembrane region" description="Helical" evidence="6">
    <location>
        <begin position="79"/>
        <end position="97"/>
    </location>
</feature>
<feature type="transmembrane region" description="Helical" evidence="6">
    <location>
        <begin position="723"/>
        <end position="743"/>
    </location>
</feature>
<feature type="transmembrane region" description="Helical" evidence="6">
    <location>
        <begin position="55"/>
        <end position="73"/>
    </location>
</feature>
<dbReference type="Gene3D" id="1.20.1250.20">
    <property type="entry name" value="MFS general substrate transporter like domains"/>
    <property type="match status" value="2"/>
</dbReference>
<evidence type="ECO:0000256" key="2">
    <source>
        <dbReference type="ARBA" id="ARBA00022448"/>
    </source>
</evidence>
<keyword evidence="4 6" id="KW-1133">Transmembrane helix</keyword>
<keyword evidence="2" id="KW-0813">Transport</keyword>
<feature type="transmembrane region" description="Helical" evidence="6">
    <location>
        <begin position="226"/>
        <end position="246"/>
    </location>
</feature>
<evidence type="ECO:0000256" key="5">
    <source>
        <dbReference type="ARBA" id="ARBA00023136"/>
    </source>
</evidence>
<feature type="transmembrane region" description="Helical" evidence="6">
    <location>
        <begin position="537"/>
        <end position="558"/>
    </location>
</feature>
<dbReference type="InterPro" id="IPR036259">
    <property type="entry name" value="MFS_trans_sf"/>
</dbReference>
<evidence type="ECO:0000256" key="4">
    <source>
        <dbReference type="ARBA" id="ARBA00022989"/>
    </source>
</evidence>